<sequence>MTVWSSDAAFELHGACRHSLRFSFAAPVGYAYAPAKMAEDNPAPTLFRRMQAASPPPTRKGAPWQTGLTLDGQPFDPDGSCDRLAEVEHPAGATNLDQPTPDTVVLDWTFDIRREQATITMPGDDEGQYLLSIPYWNPAAAAGTTVTQTVDYYATHRVEWTKAPLDDWVAVSFDDFYPKDRDSADILIPLGDCDELCPVS</sequence>
<accession>A0A4R6JR86</accession>
<dbReference type="AlphaFoldDB" id="A0A4R6JR86"/>
<keyword evidence="3" id="KW-1185">Reference proteome</keyword>
<dbReference type="Proteomes" id="UP000294901">
    <property type="component" value="Unassembled WGS sequence"/>
</dbReference>
<protein>
    <submittedName>
        <fullName evidence="2">Uncharacterized protein</fullName>
    </submittedName>
</protein>
<comment type="caution">
    <text evidence="2">The sequence shown here is derived from an EMBL/GenBank/DDBJ whole genome shotgun (WGS) entry which is preliminary data.</text>
</comment>
<evidence type="ECO:0000313" key="3">
    <source>
        <dbReference type="Proteomes" id="UP000294901"/>
    </source>
</evidence>
<evidence type="ECO:0000256" key="1">
    <source>
        <dbReference type="SAM" id="MobiDB-lite"/>
    </source>
</evidence>
<reference evidence="2 3" key="1">
    <citation type="submission" date="2019-03" db="EMBL/GenBank/DDBJ databases">
        <title>Sequencing the genomes of 1000 actinobacteria strains.</title>
        <authorList>
            <person name="Klenk H.-P."/>
        </authorList>
    </citation>
    <scope>NUCLEOTIDE SEQUENCE [LARGE SCALE GENOMIC DNA]</scope>
    <source>
        <strain evidence="2 3">DSM 43805</strain>
    </source>
</reference>
<evidence type="ECO:0000313" key="2">
    <source>
        <dbReference type="EMBL" id="TDO37416.1"/>
    </source>
</evidence>
<organism evidence="2 3">
    <name type="scientific">Paractinoplanes brasiliensis</name>
    <dbReference type="NCBI Taxonomy" id="52695"/>
    <lineage>
        <taxon>Bacteria</taxon>
        <taxon>Bacillati</taxon>
        <taxon>Actinomycetota</taxon>
        <taxon>Actinomycetes</taxon>
        <taxon>Micromonosporales</taxon>
        <taxon>Micromonosporaceae</taxon>
        <taxon>Paractinoplanes</taxon>
    </lineage>
</organism>
<dbReference type="EMBL" id="SNWR01000001">
    <property type="protein sequence ID" value="TDO37416.1"/>
    <property type="molecule type" value="Genomic_DNA"/>
</dbReference>
<proteinExistence type="predicted"/>
<gene>
    <name evidence="2" type="ORF">C8E87_1043</name>
</gene>
<feature type="region of interest" description="Disordered" evidence="1">
    <location>
        <begin position="51"/>
        <end position="72"/>
    </location>
</feature>
<name>A0A4R6JR86_9ACTN</name>